<keyword evidence="2" id="KW-1185">Reference proteome</keyword>
<dbReference type="Proteomes" id="UP001499843">
    <property type="component" value="Unassembled WGS sequence"/>
</dbReference>
<sequence length="62" mass="7170">MNERHLRKILAEYETYFNAHRPHRALKQASPLRALPDPVDADIHVSRRDRVGGLLHVYAQVA</sequence>
<proteinExistence type="predicted"/>
<evidence type="ECO:0000313" key="2">
    <source>
        <dbReference type="Proteomes" id="UP001499843"/>
    </source>
</evidence>
<name>A0ABN3CF89_9ACTN</name>
<organism evidence="1 2">
    <name type="scientific">Nonomuraea monospora</name>
    <dbReference type="NCBI Taxonomy" id="568818"/>
    <lineage>
        <taxon>Bacteria</taxon>
        <taxon>Bacillati</taxon>
        <taxon>Actinomycetota</taxon>
        <taxon>Actinomycetes</taxon>
        <taxon>Streptosporangiales</taxon>
        <taxon>Streptosporangiaceae</taxon>
        <taxon>Nonomuraea</taxon>
    </lineage>
</organism>
<evidence type="ECO:0008006" key="3">
    <source>
        <dbReference type="Google" id="ProtNLM"/>
    </source>
</evidence>
<gene>
    <name evidence="1" type="ORF">GCM10009850_035050</name>
</gene>
<dbReference type="EMBL" id="BAAAQX010000008">
    <property type="protein sequence ID" value="GAA2208047.1"/>
    <property type="molecule type" value="Genomic_DNA"/>
</dbReference>
<protein>
    <recommendedName>
        <fullName evidence="3">Integrase</fullName>
    </recommendedName>
</protein>
<comment type="caution">
    <text evidence="1">The sequence shown here is derived from an EMBL/GenBank/DDBJ whole genome shotgun (WGS) entry which is preliminary data.</text>
</comment>
<reference evidence="1 2" key="1">
    <citation type="journal article" date="2019" name="Int. J. Syst. Evol. Microbiol.">
        <title>The Global Catalogue of Microorganisms (GCM) 10K type strain sequencing project: providing services to taxonomists for standard genome sequencing and annotation.</title>
        <authorList>
            <consortium name="The Broad Institute Genomics Platform"/>
            <consortium name="The Broad Institute Genome Sequencing Center for Infectious Disease"/>
            <person name="Wu L."/>
            <person name="Ma J."/>
        </authorList>
    </citation>
    <scope>NUCLEOTIDE SEQUENCE [LARGE SCALE GENOMIC DNA]</scope>
    <source>
        <strain evidence="1 2">JCM 16114</strain>
    </source>
</reference>
<accession>A0ABN3CF89</accession>
<evidence type="ECO:0000313" key="1">
    <source>
        <dbReference type="EMBL" id="GAA2208047.1"/>
    </source>
</evidence>